<comment type="caution">
    <text evidence="1">The sequence shown here is derived from an EMBL/GenBank/DDBJ whole genome shotgun (WGS) entry which is preliminary data.</text>
</comment>
<gene>
    <name evidence="1" type="ORF">L3X38_026834</name>
</gene>
<evidence type="ECO:0000313" key="2">
    <source>
        <dbReference type="Proteomes" id="UP001054821"/>
    </source>
</evidence>
<sequence>MAAESPLADAELAELLVAPLAMDPRGAESWVSSSSAQLHALDGDGLSIIHSFIFYYLKIVERIFEKQAVLFWKRSFQLETEFPVGNHWMQQVVEHI</sequence>
<name>A0AAD4VLX1_PRUDU</name>
<dbReference type="EMBL" id="JAJFAZ020000005">
    <property type="protein sequence ID" value="KAI5327438.1"/>
    <property type="molecule type" value="Genomic_DNA"/>
</dbReference>
<accession>A0AAD4VLX1</accession>
<reference evidence="1 2" key="1">
    <citation type="journal article" date="2022" name="G3 (Bethesda)">
        <title>Whole-genome sequence and methylome profiling of the almond [Prunus dulcis (Mill.) D.A. Webb] cultivar 'Nonpareil'.</title>
        <authorList>
            <person name="D'Amico-Willman K.M."/>
            <person name="Ouma W.Z."/>
            <person name="Meulia T."/>
            <person name="Sideli G.M."/>
            <person name="Gradziel T.M."/>
            <person name="Fresnedo-Ramirez J."/>
        </authorList>
    </citation>
    <scope>NUCLEOTIDE SEQUENCE [LARGE SCALE GENOMIC DNA]</scope>
    <source>
        <strain evidence="1">Clone GOH B32 T37-40</strain>
    </source>
</reference>
<protein>
    <submittedName>
        <fullName evidence="1">Uncharacterized protein</fullName>
    </submittedName>
</protein>
<dbReference type="AlphaFoldDB" id="A0AAD4VLX1"/>
<organism evidence="1 2">
    <name type="scientific">Prunus dulcis</name>
    <name type="common">Almond</name>
    <name type="synonym">Amygdalus dulcis</name>
    <dbReference type="NCBI Taxonomy" id="3755"/>
    <lineage>
        <taxon>Eukaryota</taxon>
        <taxon>Viridiplantae</taxon>
        <taxon>Streptophyta</taxon>
        <taxon>Embryophyta</taxon>
        <taxon>Tracheophyta</taxon>
        <taxon>Spermatophyta</taxon>
        <taxon>Magnoliopsida</taxon>
        <taxon>eudicotyledons</taxon>
        <taxon>Gunneridae</taxon>
        <taxon>Pentapetalae</taxon>
        <taxon>rosids</taxon>
        <taxon>fabids</taxon>
        <taxon>Rosales</taxon>
        <taxon>Rosaceae</taxon>
        <taxon>Amygdaloideae</taxon>
        <taxon>Amygdaleae</taxon>
        <taxon>Prunus</taxon>
    </lineage>
</organism>
<dbReference type="Proteomes" id="UP001054821">
    <property type="component" value="Chromosome 5"/>
</dbReference>
<keyword evidence="2" id="KW-1185">Reference proteome</keyword>
<proteinExistence type="predicted"/>
<evidence type="ECO:0000313" key="1">
    <source>
        <dbReference type="EMBL" id="KAI5327438.1"/>
    </source>
</evidence>